<reference evidence="1 2" key="1">
    <citation type="submission" date="2018-01" db="EMBL/GenBank/DDBJ databases">
        <title>Draft genome sequence of Sphaerisporangium sp. 7K107.</title>
        <authorList>
            <person name="Sahin N."/>
            <person name="Saygin H."/>
            <person name="Ay H."/>
        </authorList>
    </citation>
    <scope>NUCLEOTIDE SEQUENCE [LARGE SCALE GENOMIC DNA]</scope>
    <source>
        <strain evidence="1 2">7K107</strain>
    </source>
</reference>
<evidence type="ECO:0008006" key="3">
    <source>
        <dbReference type="Google" id="ProtNLM"/>
    </source>
</evidence>
<evidence type="ECO:0000313" key="2">
    <source>
        <dbReference type="Proteomes" id="UP000248544"/>
    </source>
</evidence>
<dbReference type="EMBL" id="POUA01000213">
    <property type="protein sequence ID" value="PZG38856.1"/>
    <property type="molecule type" value="Genomic_DNA"/>
</dbReference>
<proteinExistence type="predicted"/>
<name>A0A2W2FN96_9ACTN</name>
<protein>
    <recommendedName>
        <fullName evidence="3">Nucleotidyltransferase family protein</fullName>
    </recommendedName>
</protein>
<gene>
    <name evidence="1" type="ORF">C1I98_24085</name>
</gene>
<evidence type="ECO:0000313" key="1">
    <source>
        <dbReference type="EMBL" id="PZG38856.1"/>
    </source>
</evidence>
<keyword evidence="2" id="KW-1185">Reference proteome</keyword>
<sequence length="125" mass="13811">MSTGVLFRPTLARRSCLVESHDHREGTPLPSDPQISSIALPAHYFESTGLTSLVPHPLRRHLLGTLRANRYKTTLYRAEAARIVTAAADRRLPLLALHGIAWESALYGGTGARQFSDFDFLTTPD</sequence>
<dbReference type="AlphaFoldDB" id="A0A2W2FN96"/>
<dbReference type="Pfam" id="PF14907">
    <property type="entry name" value="NTP_transf_5"/>
    <property type="match status" value="1"/>
</dbReference>
<dbReference type="InterPro" id="IPR039498">
    <property type="entry name" value="NTP_transf_5"/>
</dbReference>
<comment type="caution">
    <text evidence="1">The sequence shown here is derived from an EMBL/GenBank/DDBJ whole genome shotgun (WGS) entry which is preliminary data.</text>
</comment>
<accession>A0A2W2FN96</accession>
<dbReference type="Proteomes" id="UP000248544">
    <property type="component" value="Unassembled WGS sequence"/>
</dbReference>
<organism evidence="1 2">
    <name type="scientific">Spongiactinospora gelatinilytica</name>
    <dbReference type="NCBI Taxonomy" id="2666298"/>
    <lineage>
        <taxon>Bacteria</taxon>
        <taxon>Bacillati</taxon>
        <taxon>Actinomycetota</taxon>
        <taxon>Actinomycetes</taxon>
        <taxon>Streptosporangiales</taxon>
        <taxon>Streptosporangiaceae</taxon>
        <taxon>Spongiactinospora</taxon>
    </lineage>
</organism>